<dbReference type="OrthoDB" id="9776488at2"/>
<dbReference type="EMBL" id="NIBG01000009">
    <property type="protein sequence ID" value="PAB59161.1"/>
    <property type="molecule type" value="Genomic_DNA"/>
</dbReference>
<comment type="pathway">
    <text evidence="8">Amino-sugar metabolism; N-acetylneuraminate degradation; D-fructose 6-phosphate from N-acetylneuraminate: step 4/5.</text>
</comment>
<name>A0A267MHV6_9FIRM</name>
<dbReference type="InterPro" id="IPR006680">
    <property type="entry name" value="Amidohydro-rel"/>
</dbReference>
<evidence type="ECO:0000256" key="11">
    <source>
        <dbReference type="PIRSR" id="PIRSR038994-2"/>
    </source>
</evidence>
<dbReference type="Gene3D" id="2.30.40.10">
    <property type="entry name" value="Urease, subunit C, domain 1"/>
    <property type="match status" value="1"/>
</dbReference>
<comment type="similarity">
    <text evidence="1 9">Belongs to the metallo-dependent hydrolases superfamily. NagA family.</text>
</comment>
<evidence type="ECO:0000313" key="14">
    <source>
        <dbReference type="EMBL" id="PAB59161.1"/>
    </source>
</evidence>
<comment type="cofactor">
    <cofactor evidence="12">
        <name>a divalent metal cation</name>
        <dbReference type="ChEBI" id="CHEBI:60240"/>
    </cofactor>
    <text evidence="12">Binds 1 divalent metal cation per subunit.</text>
</comment>
<evidence type="ECO:0000256" key="8">
    <source>
        <dbReference type="ARBA" id="ARBA00060590"/>
    </source>
</evidence>
<feature type="binding site" evidence="11">
    <location>
        <position position="248"/>
    </location>
    <ligand>
        <name>substrate</name>
    </ligand>
</feature>
<dbReference type="FunFam" id="3.20.20.140:FF:000004">
    <property type="entry name" value="N-acetylglucosamine-6-phosphate deacetylase"/>
    <property type="match status" value="1"/>
</dbReference>
<evidence type="ECO:0000256" key="1">
    <source>
        <dbReference type="ARBA" id="ARBA00010716"/>
    </source>
</evidence>
<feature type="binding site" evidence="12">
    <location>
        <position position="193"/>
    </location>
    <ligand>
        <name>Zn(2+)</name>
        <dbReference type="ChEBI" id="CHEBI:29105"/>
    </ligand>
</feature>
<sequence length="378" mass="42009">MKAIINGNIILKDKVLKNSVLIYGEKIEKIVDEKDFHKKEAFEIIDVNGAFVGPGFIDIHIHGFGGYDTMDGTEEALRGICKNIVKTGVTSFLPTTMTMDRKSIIRALHNIENSMKNIKEGAKILGCHLEGPFISPKYKGAQNDQFIMKPSLELIEAYLPIIKIITMAPEEDKDFKFISNIKNSTNIIISMGHTNTDFEIALESIKRGVSHATHTFNGMTPLHHRRPGAVGAAFTSNVTCEIIADNIHIHPGLYNLILKIKGRDKIILITDSMRAGGLEVGVYDLGGQKVHVDEESARLKDNTLAGSILTMNKAVENIANNTDLEIYEVINMATINPAKLLNIHHKKGSIDIGKDADLFVMDKNYRIKNTFIRGKKVY</sequence>
<feature type="binding site" evidence="11">
    <location>
        <begin position="304"/>
        <end position="306"/>
    </location>
    <ligand>
        <name>substrate</name>
    </ligand>
</feature>
<dbReference type="Pfam" id="PF01979">
    <property type="entry name" value="Amidohydro_1"/>
    <property type="match status" value="1"/>
</dbReference>
<dbReference type="InterPro" id="IPR003764">
    <property type="entry name" value="GlcNAc_6-P_deAcase"/>
</dbReference>
<dbReference type="CDD" id="cd00854">
    <property type="entry name" value="NagA"/>
    <property type="match status" value="1"/>
</dbReference>
<feature type="binding site" evidence="11">
    <location>
        <position position="225"/>
    </location>
    <ligand>
        <name>substrate</name>
    </ligand>
</feature>
<keyword evidence="4 12" id="KW-0479">Metal-binding</keyword>
<evidence type="ECO:0000256" key="7">
    <source>
        <dbReference type="ARBA" id="ARBA00047647"/>
    </source>
</evidence>
<keyword evidence="6 9" id="KW-0119">Carbohydrate metabolism</keyword>
<dbReference type="EC" id="3.5.1.25" evidence="2"/>
<dbReference type="PANTHER" id="PTHR11113:SF14">
    <property type="entry name" value="N-ACETYLGLUCOSAMINE-6-PHOSPHATE DEACETYLASE"/>
    <property type="match status" value="1"/>
</dbReference>
<evidence type="ECO:0000256" key="12">
    <source>
        <dbReference type="PIRSR" id="PIRSR038994-3"/>
    </source>
</evidence>
<feature type="binding site" evidence="11">
    <location>
        <position position="141"/>
    </location>
    <ligand>
        <name>substrate</name>
    </ligand>
</feature>
<dbReference type="AlphaFoldDB" id="A0A267MHV6"/>
<evidence type="ECO:0000313" key="15">
    <source>
        <dbReference type="Proteomes" id="UP000216024"/>
    </source>
</evidence>
<dbReference type="SUPFAM" id="SSF51338">
    <property type="entry name" value="Composite domain of metallo-dependent hydrolases"/>
    <property type="match status" value="1"/>
</dbReference>
<evidence type="ECO:0000256" key="5">
    <source>
        <dbReference type="ARBA" id="ARBA00022801"/>
    </source>
</evidence>
<keyword evidence="5 9" id="KW-0378">Hydrolase</keyword>
<dbReference type="Gene3D" id="3.20.20.140">
    <property type="entry name" value="Metal-dependent hydrolases"/>
    <property type="match status" value="1"/>
</dbReference>
<dbReference type="InterPro" id="IPR011059">
    <property type="entry name" value="Metal-dep_hydrolase_composite"/>
</dbReference>
<evidence type="ECO:0000256" key="4">
    <source>
        <dbReference type="ARBA" id="ARBA00022723"/>
    </source>
</evidence>
<evidence type="ECO:0000256" key="10">
    <source>
        <dbReference type="PIRSR" id="PIRSR038994-1"/>
    </source>
</evidence>
<feature type="binding site" evidence="11">
    <location>
        <begin position="217"/>
        <end position="218"/>
    </location>
    <ligand>
        <name>substrate</name>
    </ligand>
</feature>
<reference evidence="14 15" key="1">
    <citation type="submission" date="2017-06" db="EMBL/GenBank/DDBJ databases">
        <title>Draft genome sequence of anaerobic fermentative bacterium Anaeromicrobium sediminis DY2726D isolated from West Pacific Ocean sediments.</title>
        <authorList>
            <person name="Zeng X."/>
        </authorList>
    </citation>
    <scope>NUCLEOTIDE SEQUENCE [LARGE SCALE GENOMIC DNA]</scope>
    <source>
        <strain evidence="14 15">DY2726D</strain>
    </source>
</reference>
<evidence type="ECO:0000256" key="3">
    <source>
        <dbReference type="ARBA" id="ARBA00018029"/>
    </source>
</evidence>
<protein>
    <recommendedName>
        <fullName evidence="3">N-acetylglucosamine-6-phosphate deacetylase</fullName>
        <ecNumber evidence="2">3.5.1.25</ecNumber>
    </recommendedName>
</protein>
<dbReference type="InterPro" id="IPR032466">
    <property type="entry name" value="Metal_Hydrolase"/>
</dbReference>
<evidence type="ECO:0000259" key="13">
    <source>
        <dbReference type="Pfam" id="PF01979"/>
    </source>
</evidence>
<gene>
    <name evidence="14" type="primary">nagA</name>
    <name evidence="14" type="ORF">CCE28_11625</name>
</gene>
<dbReference type="NCBIfam" id="TIGR00221">
    <property type="entry name" value="nagA"/>
    <property type="match status" value="1"/>
</dbReference>
<dbReference type="GO" id="GO:0006046">
    <property type="term" value="P:N-acetylglucosamine catabolic process"/>
    <property type="evidence" value="ECO:0007669"/>
    <property type="project" value="TreeGrafter"/>
</dbReference>
<comment type="caution">
    <text evidence="14">The sequence shown here is derived from an EMBL/GenBank/DDBJ whole genome shotgun (WGS) entry which is preliminary data.</text>
</comment>
<dbReference type="GO" id="GO:0046872">
    <property type="term" value="F:metal ion binding"/>
    <property type="evidence" value="ECO:0007669"/>
    <property type="project" value="UniProtKB-KW"/>
</dbReference>
<proteinExistence type="inferred from homology"/>
<feature type="domain" description="Amidohydrolase-related" evidence="13">
    <location>
        <begin position="52"/>
        <end position="377"/>
    </location>
</feature>
<organism evidence="14 15">
    <name type="scientific">Anaeromicrobium sediminis</name>
    <dbReference type="NCBI Taxonomy" id="1478221"/>
    <lineage>
        <taxon>Bacteria</taxon>
        <taxon>Bacillati</taxon>
        <taxon>Bacillota</taxon>
        <taxon>Clostridia</taxon>
        <taxon>Peptostreptococcales</taxon>
        <taxon>Thermotaleaceae</taxon>
        <taxon>Anaeromicrobium</taxon>
    </lineage>
</organism>
<dbReference type="RefSeq" id="WP_095133891.1">
    <property type="nucleotide sequence ID" value="NZ_NIBG01000009.1"/>
</dbReference>
<evidence type="ECO:0000256" key="2">
    <source>
        <dbReference type="ARBA" id="ARBA00011899"/>
    </source>
</evidence>
<dbReference type="SUPFAM" id="SSF51556">
    <property type="entry name" value="Metallo-dependent hydrolases"/>
    <property type="match status" value="1"/>
</dbReference>
<feature type="active site" description="Proton donor/acceptor" evidence="10">
    <location>
        <position position="271"/>
    </location>
</feature>
<comment type="catalytic activity">
    <reaction evidence="7">
        <text>N-acetyl-D-glucosamine 6-phosphate + H2O = D-glucosamine 6-phosphate + acetate</text>
        <dbReference type="Rhea" id="RHEA:22936"/>
        <dbReference type="ChEBI" id="CHEBI:15377"/>
        <dbReference type="ChEBI" id="CHEBI:30089"/>
        <dbReference type="ChEBI" id="CHEBI:57513"/>
        <dbReference type="ChEBI" id="CHEBI:58725"/>
        <dbReference type="EC" id="3.5.1.25"/>
    </reaction>
</comment>
<evidence type="ECO:0000256" key="9">
    <source>
        <dbReference type="PIRNR" id="PIRNR038994"/>
    </source>
</evidence>
<dbReference type="Proteomes" id="UP000216024">
    <property type="component" value="Unassembled WGS sequence"/>
</dbReference>
<dbReference type="GO" id="GO:0008448">
    <property type="term" value="F:N-acetylglucosamine-6-phosphate deacetylase activity"/>
    <property type="evidence" value="ECO:0007669"/>
    <property type="project" value="UniProtKB-EC"/>
</dbReference>
<feature type="binding site" evidence="12">
    <location>
        <position position="214"/>
    </location>
    <ligand>
        <name>Zn(2+)</name>
        <dbReference type="ChEBI" id="CHEBI:29105"/>
    </ligand>
</feature>
<accession>A0A267MHV6</accession>
<feature type="binding site" evidence="12">
    <location>
        <position position="130"/>
    </location>
    <ligand>
        <name>Zn(2+)</name>
        <dbReference type="ChEBI" id="CHEBI:29105"/>
    </ligand>
</feature>
<dbReference type="PANTHER" id="PTHR11113">
    <property type="entry name" value="N-ACETYLGLUCOSAMINE-6-PHOSPHATE DEACETYLASE"/>
    <property type="match status" value="1"/>
</dbReference>
<dbReference type="PIRSF" id="PIRSF038994">
    <property type="entry name" value="NagA"/>
    <property type="match status" value="1"/>
</dbReference>
<keyword evidence="15" id="KW-1185">Reference proteome</keyword>
<evidence type="ECO:0000256" key="6">
    <source>
        <dbReference type="ARBA" id="ARBA00023277"/>
    </source>
</evidence>